<dbReference type="Gene3D" id="3.40.50.10320">
    <property type="entry name" value="LmbE-like"/>
    <property type="match status" value="1"/>
</dbReference>
<dbReference type="Proteomes" id="UP000187485">
    <property type="component" value="Unassembled WGS sequence"/>
</dbReference>
<dbReference type="InterPro" id="IPR003737">
    <property type="entry name" value="GlcNAc_PI_deacetylase-related"/>
</dbReference>
<dbReference type="SUPFAM" id="SSF102588">
    <property type="entry name" value="LmbE-like"/>
    <property type="match status" value="1"/>
</dbReference>
<accession>A0A1L8CSU3</accession>
<sequence>MRKKAILFAMNFLILWLVYNVFLNKDFSYALLNVKPQEKILIVAPHPDDELLAAGGLLVQSKEKNAKIIVVYLTAGDGFTQAVEVNYKELKPKTVDYINFGRLRITETLKVKNYLKIDRIYHLTYPDGYLKTLLFQYYDTPFTSPNTGFNSQSYSESYKPGQPFTGKNLIENLGEIIKKEKPDMVIFPSVLDNHPDHSFGGFATSVALREIDYQGKTYTYLVHSYFWPNYGKKFKLPRVLTENKLKFSVVSLNDFEYAKKTDALALYHSQRRVIGAFMKLFAKDDEVFLPESSTANTVWKRGSNVLHAQVFADKVLITFAKNQQDKLAVYGFNLQTRKTFRIIKNVNTWEQNITIPLEGHGIFIIESYKGKKISNKTLPFNY</sequence>
<dbReference type="AlphaFoldDB" id="A0A1L8CSU3"/>
<reference evidence="2" key="1">
    <citation type="submission" date="2016-12" db="EMBL/GenBank/DDBJ databases">
        <title>Draft Genome Sequences od Carboxydothermus pertinax and islandicus, Hydrogenogenic Carboxydotrophic Bacteria.</title>
        <authorList>
            <person name="Fukuyama Y."/>
            <person name="Ohmae K."/>
            <person name="Yoneda Y."/>
            <person name="Yoshida T."/>
            <person name="Sako Y."/>
        </authorList>
    </citation>
    <scope>NUCLEOTIDE SEQUENCE [LARGE SCALE GENOMIC DNA]</scope>
    <source>
        <strain evidence="2">Ug1</strain>
    </source>
</reference>
<dbReference type="OrthoDB" id="9815144at2"/>
<dbReference type="PANTHER" id="PTHR12993">
    <property type="entry name" value="N-ACETYLGLUCOSAMINYL-PHOSPHATIDYLINOSITOL DE-N-ACETYLASE-RELATED"/>
    <property type="match status" value="1"/>
</dbReference>
<dbReference type="GO" id="GO:0016811">
    <property type="term" value="F:hydrolase activity, acting on carbon-nitrogen (but not peptide) bonds, in linear amides"/>
    <property type="evidence" value="ECO:0007669"/>
    <property type="project" value="TreeGrafter"/>
</dbReference>
<dbReference type="InterPro" id="IPR024078">
    <property type="entry name" value="LmbE-like_dom_sf"/>
</dbReference>
<dbReference type="RefSeq" id="WP_075858328.1">
    <property type="nucleotide sequence ID" value="NZ_BDJK01000006.1"/>
</dbReference>
<dbReference type="PANTHER" id="PTHR12993:SF29">
    <property type="entry name" value="BLR3841 PROTEIN"/>
    <property type="match status" value="1"/>
</dbReference>
<evidence type="ECO:0000313" key="2">
    <source>
        <dbReference type="Proteomes" id="UP000187485"/>
    </source>
</evidence>
<dbReference type="Pfam" id="PF02585">
    <property type="entry name" value="PIG-L"/>
    <property type="match status" value="1"/>
</dbReference>
<protein>
    <submittedName>
        <fullName evidence="1">PIG-L family deacetylase</fullName>
    </submittedName>
</protein>
<organism evidence="1 2">
    <name type="scientific">Carboxydothermus pertinax</name>
    <dbReference type="NCBI Taxonomy" id="870242"/>
    <lineage>
        <taxon>Bacteria</taxon>
        <taxon>Bacillati</taxon>
        <taxon>Bacillota</taxon>
        <taxon>Clostridia</taxon>
        <taxon>Thermoanaerobacterales</taxon>
        <taxon>Thermoanaerobacteraceae</taxon>
        <taxon>Carboxydothermus</taxon>
    </lineage>
</organism>
<name>A0A1L8CSU3_9THEO</name>
<dbReference type="STRING" id="870242.cpu_03990"/>
<comment type="caution">
    <text evidence="1">The sequence shown here is derived from an EMBL/GenBank/DDBJ whole genome shotgun (WGS) entry which is preliminary data.</text>
</comment>
<proteinExistence type="predicted"/>
<evidence type="ECO:0000313" key="1">
    <source>
        <dbReference type="EMBL" id="GAV21889.1"/>
    </source>
</evidence>
<dbReference type="EMBL" id="BDJK01000006">
    <property type="protein sequence ID" value="GAV21889.1"/>
    <property type="molecule type" value="Genomic_DNA"/>
</dbReference>
<keyword evidence="2" id="KW-1185">Reference proteome</keyword>
<gene>
    <name evidence="1" type="ORF">cpu_03990</name>
</gene>